<dbReference type="AlphaFoldDB" id="A0A4S3B7N4"/>
<dbReference type="OrthoDB" id="5198189at2"/>
<protein>
    <submittedName>
        <fullName evidence="2">ECF transporter S component</fullName>
    </submittedName>
</protein>
<sequence length="172" mass="19165">MEKNKTLFSLITIALISSICFVGRLAFSSLPNIQPVTTIVILVTIIFGFKYGLAVSITTMFISNLYLGMGPWTLAQFAAYAGIVIITALLTHFLTRASTLINAFFCLLMGYFFGFVISLVQAPFFGIKTFWIYYLQGLSFDTLHALGNFAFAIVLFPVLTPLFSKLKTKYFT</sequence>
<keyword evidence="1" id="KW-1133">Transmembrane helix</keyword>
<comment type="caution">
    <text evidence="2">The sequence shown here is derived from an EMBL/GenBank/DDBJ whole genome shotgun (WGS) entry which is preliminary data.</text>
</comment>
<evidence type="ECO:0000256" key="1">
    <source>
        <dbReference type="SAM" id="Phobius"/>
    </source>
</evidence>
<accession>A0A4S3B7N4</accession>
<evidence type="ECO:0000313" key="2">
    <source>
        <dbReference type="EMBL" id="THB61686.1"/>
    </source>
</evidence>
<dbReference type="Gene3D" id="1.10.1760.20">
    <property type="match status" value="1"/>
</dbReference>
<feature type="transmembrane region" description="Helical" evidence="1">
    <location>
        <begin position="145"/>
        <end position="163"/>
    </location>
</feature>
<feature type="transmembrane region" description="Helical" evidence="1">
    <location>
        <begin position="74"/>
        <end position="94"/>
    </location>
</feature>
<keyword evidence="1" id="KW-0812">Transmembrane</keyword>
<keyword evidence="3" id="KW-1185">Reference proteome</keyword>
<reference evidence="2 3" key="1">
    <citation type="submission" date="2019-01" db="EMBL/GenBank/DDBJ databases">
        <title>Vagococcus silagei sp. nov. isolated from brewer's grain.</title>
        <authorList>
            <person name="Guu J.-R."/>
        </authorList>
    </citation>
    <scope>NUCLEOTIDE SEQUENCE [LARGE SCALE GENOMIC DNA]</scope>
    <source>
        <strain evidence="2 3">2B-2</strain>
    </source>
</reference>
<proteinExistence type="predicted"/>
<name>A0A4S3B7N4_9ENTE</name>
<feature type="transmembrane region" description="Helical" evidence="1">
    <location>
        <begin position="39"/>
        <end position="62"/>
    </location>
</feature>
<gene>
    <name evidence="2" type="ORF">ESZ54_04335</name>
</gene>
<dbReference type="RefSeq" id="WP_136136457.1">
    <property type="nucleotide sequence ID" value="NZ_SDGV01000010.1"/>
</dbReference>
<feature type="transmembrane region" description="Helical" evidence="1">
    <location>
        <begin position="6"/>
        <end position="27"/>
    </location>
</feature>
<feature type="transmembrane region" description="Helical" evidence="1">
    <location>
        <begin position="101"/>
        <end position="125"/>
    </location>
</feature>
<keyword evidence="1" id="KW-0472">Membrane</keyword>
<dbReference type="Proteomes" id="UP000310506">
    <property type="component" value="Unassembled WGS sequence"/>
</dbReference>
<dbReference type="EMBL" id="SDGV01000010">
    <property type="protein sequence ID" value="THB61686.1"/>
    <property type="molecule type" value="Genomic_DNA"/>
</dbReference>
<organism evidence="2 3">
    <name type="scientific">Vagococcus silagei</name>
    <dbReference type="NCBI Taxonomy" id="2508885"/>
    <lineage>
        <taxon>Bacteria</taxon>
        <taxon>Bacillati</taxon>
        <taxon>Bacillota</taxon>
        <taxon>Bacilli</taxon>
        <taxon>Lactobacillales</taxon>
        <taxon>Enterococcaceae</taxon>
        <taxon>Vagococcus</taxon>
    </lineage>
</organism>
<evidence type="ECO:0000313" key="3">
    <source>
        <dbReference type="Proteomes" id="UP000310506"/>
    </source>
</evidence>